<gene>
    <name evidence="2" type="ORF">NMU03_08585</name>
</gene>
<dbReference type="Proteomes" id="UP001060112">
    <property type="component" value="Chromosome"/>
</dbReference>
<organism evidence="2 3">
    <name type="scientific">Allocoprobacillus halotolerans</name>
    <dbReference type="NCBI Taxonomy" id="2944914"/>
    <lineage>
        <taxon>Bacteria</taxon>
        <taxon>Bacillati</taxon>
        <taxon>Bacillota</taxon>
        <taxon>Erysipelotrichia</taxon>
        <taxon>Erysipelotrichales</taxon>
        <taxon>Erysipelotrichaceae</taxon>
        <taxon>Allocoprobacillus</taxon>
    </lineage>
</organism>
<sequence>MSKAKLYKVFLLVHIVLAILTIGVLYITWDESINYGLWIVLLGNIIYGIYNFYKYKQLK</sequence>
<feature type="transmembrane region" description="Helical" evidence="1">
    <location>
        <begin position="35"/>
        <end position="53"/>
    </location>
</feature>
<keyword evidence="3" id="KW-1185">Reference proteome</keyword>
<keyword evidence="1" id="KW-0812">Transmembrane</keyword>
<keyword evidence="1" id="KW-0472">Membrane</keyword>
<evidence type="ECO:0000313" key="2">
    <source>
        <dbReference type="EMBL" id="UTY37789.1"/>
    </source>
</evidence>
<evidence type="ECO:0000256" key="1">
    <source>
        <dbReference type="SAM" id="Phobius"/>
    </source>
</evidence>
<reference evidence="2" key="1">
    <citation type="submission" date="2022-07" db="EMBL/GenBank/DDBJ databases">
        <title>Faecal culturing of patients with breast cancer.</title>
        <authorList>
            <person name="Teng N.M.Y."/>
            <person name="Kiu R."/>
            <person name="Evans R."/>
            <person name="Baker D.J."/>
            <person name="Zenner C."/>
            <person name="Robinson S.D."/>
            <person name="Hall L.J."/>
        </authorList>
    </citation>
    <scope>NUCLEOTIDE SEQUENCE</scope>
    <source>
        <strain evidence="2">LH1062</strain>
    </source>
</reference>
<dbReference type="EMBL" id="CP101620">
    <property type="protein sequence ID" value="UTY37789.1"/>
    <property type="molecule type" value="Genomic_DNA"/>
</dbReference>
<protein>
    <submittedName>
        <fullName evidence="2">Uncharacterized protein</fullName>
    </submittedName>
</protein>
<keyword evidence="1" id="KW-1133">Transmembrane helix</keyword>
<feature type="transmembrane region" description="Helical" evidence="1">
    <location>
        <begin position="9"/>
        <end position="29"/>
    </location>
</feature>
<accession>A0ABY5HXJ3</accession>
<dbReference type="RefSeq" id="WP_290137680.1">
    <property type="nucleotide sequence ID" value="NZ_CP101620.1"/>
</dbReference>
<proteinExistence type="predicted"/>
<evidence type="ECO:0000313" key="3">
    <source>
        <dbReference type="Proteomes" id="UP001060112"/>
    </source>
</evidence>
<name>A0ABY5HXJ3_9FIRM</name>